<evidence type="ECO:0000256" key="3">
    <source>
        <dbReference type="SAM" id="MobiDB-lite"/>
    </source>
</evidence>
<dbReference type="GO" id="GO:0003677">
    <property type="term" value="F:DNA binding"/>
    <property type="evidence" value="ECO:0007669"/>
    <property type="project" value="InterPro"/>
</dbReference>
<evidence type="ECO:0000256" key="2">
    <source>
        <dbReference type="ARBA" id="ARBA00023172"/>
    </source>
</evidence>
<keyword evidence="2" id="KW-0233">DNA recombination</keyword>
<protein>
    <submittedName>
        <fullName evidence="4">Tyrosine recombinase</fullName>
    </submittedName>
</protein>
<dbReference type="GO" id="GO:0015074">
    <property type="term" value="P:DNA integration"/>
    <property type="evidence" value="ECO:0007669"/>
    <property type="project" value="InterPro"/>
</dbReference>
<dbReference type="InterPro" id="IPR013762">
    <property type="entry name" value="Integrase-like_cat_sf"/>
</dbReference>
<sequence length="764" mass="87225">MKGERKVDQANTIKPKKTTKKVPLRNHSSSSSTSQFDDPSSDIGINSTPIVVTATTNITTIADATVEDTADTTTVAATAGTATIVSPPFSSLAIPIASTSSAAIVTTADLTVVSSTTNESFVDDEDEDIVYITKRRSPRKKSTTRGGIENIVDGPKMNPNKITCFICNKQYVKLKRHIKDIHQKTGKDLEEAYSEAKNRYAGLSHQACNLCGKGVRHMKYHLVNIHKLVPRSDEYRMALGTNVERSRTVTQEKKRTIQERREDLSKIPVSVQAWIAYESRGGLTVDRKGMQRNMRLVMEILETHSLTIMDLIEYYTVETSYELLYKTLENRKYKYASIGVILGHLKRFIDWACTETNRPLCELTNREHNFYIKLCRKKGNVENMNRKAAEYVPTIDEMGPLIQYTKHRDIMDGLIDQPRETLYEYGADLVHATLAWPLIIRAGARTGVIKNLLTDEVVNAVKSSDGVVISVKTHKTSLQYGPYQIGIPAREHDALVNFINGRDWESKYVFSSRRGAPFSMANIQRFMRKLFLLYDLPRLRIATVRKFLTTQAHREGDDRIQEATASLLKHSMKTAKRDYKAMQRDHDALDTANRLSKMLREKLSEKGDCGNDIVNEDDSVALMDEDDIMQDNDAVTSTTINVPRIDDDDHHQQHRQYQEEGDVYDDNNDDVVNIALDNLDKYNKDDICDGNVQKIRDERFKPEHLELLKRVFKRNISKRQKVSKNVIKKKRELLEEIYTYPGYNPKTLTDKIYDSLRSQIRLRL</sequence>
<reference evidence="4" key="1">
    <citation type="submission" date="2022-10" db="EMBL/GenBank/DDBJ databases">
        <title>Genome sequences of endogenous nimaviruses in decapod crustaceans.</title>
        <authorList>
            <person name="Kawato S."/>
            <person name="Nozaki R."/>
            <person name="Kondo H."/>
            <person name="Hirono I."/>
        </authorList>
    </citation>
    <scope>NUCLEOTIDE SEQUENCE</scope>
    <source>
        <strain evidence="4">Lva-Nima_1</strain>
    </source>
</reference>
<organism evidence="4">
    <name type="scientific">Litopenaeus vannamei majanivirus Nimav-1_LVa</name>
    <dbReference type="NCBI Taxonomy" id="2984273"/>
    <lineage>
        <taxon>Viruses</taxon>
        <taxon>Viruses incertae sedis</taxon>
        <taxon>Naldaviricetes</taxon>
        <taxon>Nimaviridae</taxon>
    </lineage>
</organism>
<feature type="compositionally biased region" description="Low complexity" evidence="3">
    <location>
        <begin position="28"/>
        <end position="43"/>
    </location>
</feature>
<dbReference type="SUPFAM" id="SSF56349">
    <property type="entry name" value="DNA breaking-rejoining enzymes"/>
    <property type="match status" value="1"/>
</dbReference>
<name>A0A9C7CCT3_9VIRU</name>
<dbReference type="Gene3D" id="1.10.443.10">
    <property type="entry name" value="Intergrase catalytic core"/>
    <property type="match status" value="1"/>
</dbReference>
<comment type="similarity">
    <text evidence="1">Belongs to the 'phage' integrase family.</text>
</comment>
<dbReference type="InterPro" id="IPR011010">
    <property type="entry name" value="DNA_brk_join_enz"/>
</dbReference>
<dbReference type="GO" id="GO:0006310">
    <property type="term" value="P:DNA recombination"/>
    <property type="evidence" value="ECO:0007669"/>
    <property type="project" value="UniProtKB-KW"/>
</dbReference>
<evidence type="ECO:0000256" key="1">
    <source>
        <dbReference type="ARBA" id="ARBA00008857"/>
    </source>
</evidence>
<accession>A0A9C7CCT3</accession>
<feature type="region of interest" description="Disordered" evidence="3">
    <location>
        <begin position="1"/>
        <end position="43"/>
    </location>
</feature>
<feature type="compositionally biased region" description="Basic residues" evidence="3">
    <location>
        <begin position="14"/>
        <end position="24"/>
    </location>
</feature>
<dbReference type="EMBL" id="LC738872">
    <property type="protein sequence ID" value="BDT62092.1"/>
    <property type="molecule type" value="Genomic_DNA"/>
</dbReference>
<proteinExistence type="inferred from homology"/>
<evidence type="ECO:0000313" key="4">
    <source>
        <dbReference type="EMBL" id="BDT62092.1"/>
    </source>
</evidence>